<dbReference type="AlphaFoldDB" id="A0AAW0FK88"/>
<dbReference type="InterPro" id="IPR042263">
    <property type="entry name" value="DPH1/DPH2_1"/>
</dbReference>
<keyword evidence="2" id="KW-1185">Reference proteome</keyword>
<evidence type="ECO:0000313" key="2">
    <source>
        <dbReference type="Proteomes" id="UP001385951"/>
    </source>
</evidence>
<dbReference type="InterPro" id="IPR016435">
    <property type="entry name" value="DPH1/DPH2"/>
</dbReference>
<accession>A0AAW0FK88</accession>
<comment type="caution">
    <text evidence="1">The sequence shown here is derived from an EMBL/GenBank/DDBJ whole genome shotgun (WGS) entry which is preliminary data.</text>
</comment>
<dbReference type="GO" id="GO:0017183">
    <property type="term" value="P:protein histidyl modification to diphthamide"/>
    <property type="evidence" value="ECO:0007669"/>
    <property type="project" value="InterPro"/>
</dbReference>
<organism evidence="1 2">
    <name type="scientific">Cerrena zonata</name>
    <dbReference type="NCBI Taxonomy" id="2478898"/>
    <lineage>
        <taxon>Eukaryota</taxon>
        <taxon>Fungi</taxon>
        <taxon>Dikarya</taxon>
        <taxon>Basidiomycota</taxon>
        <taxon>Agaricomycotina</taxon>
        <taxon>Agaricomycetes</taxon>
        <taxon>Polyporales</taxon>
        <taxon>Cerrenaceae</taxon>
        <taxon>Cerrena</taxon>
    </lineage>
</organism>
<evidence type="ECO:0000313" key="1">
    <source>
        <dbReference type="EMBL" id="KAK7681840.1"/>
    </source>
</evidence>
<name>A0AAW0FK88_9APHY</name>
<dbReference type="GO" id="GO:0090560">
    <property type="term" value="F:2-(3-amino-3-carboxypropyl)histidine synthase activity"/>
    <property type="evidence" value="ECO:0007669"/>
    <property type="project" value="InterPro"/>
</dbReference>
<gene>
    <name evidence="1" type="ORF">QCA50_015187</name>
</gene>
<reference evidence="1 2" key="1">
    <citation type="submission" date="2022-09" db="EMBL/GenBank/DDBJ databases">
        <authorList>
            <person name="Palmer J.M."/>
        </authorList>
    </citation>
    <scope>NUCLEOTIDE SEQUENCE [LARGE SCALE GENOMIC DNA]</scope>
    <source>
        <strain evidence="1 2">DSM 7382</strain>
    </source>
</reference>
<dbReference type="PANTHER" id="PTHR10762">
    <property type="entry name" value="DIPHTHAMIDE BIOSYNTHESIS PROTEIN"/>
    <property type="match status" value="1"/>
</dbReference>
<dbReference type="Gene3D" id="3.40.50.11840">
    <property type="entry name" value="Diphthamide synthesis DPH1/DPH2 domain 1"/>
    <property type="match status" value="1"/>
</dbReference>
<sequence length="96" mass="10774">MAENTAFSSSGEDVIARSIDVAPDGPSNVRSEEDFANYYDIERTASEINKGDYKRIALQFPDELLHDSVPIFRAIKRRLDEGRELYVLADTSYAVA</sequence>
<dbReference type="Proteomes" id="UP001385951">
    <property type="component" value="Unassembled WGS sequence"/>
</dbReference>
<dbReference type="PANTHER" id="PTHR10762:SF2">
    <property type="entry name" value="2-(3-AMINO-3-CARBOXYPROPYL)HISTIDINE SYNTHASE SUBUNIT 2"/>
    <property type="match status" value="1"/>
</dbReference>
<evidence type="ECO:0008006" key="3">
    <source>
        <dbReference type="Google" id="ProtNLM"/>
    </source>
</evidence>
<dbReference type="EMBL" id="JASBNA010000039">
    <property type="protein sequence ID" value="KAK7681840.1"/>
    <property type="molecule type" value="Genomic_DNA"/>
</dbReference>
<proteinExistence type="predicted"/>
<protein>
    <recommendedName>
        <fullName evidence="3">2-(3-amino-3-carboxypropyl)histidine synthase</fullName>
    </recommendedName>
</protein>
<dbReference type="NCBIfam" id="TIGR00322">
    <property type="entry name" value="diphth2_R"/>
    <property type="match status" value="1"/>
</dbReference>
<dbReference type="SFLD" id="SFLDS00032">
    <property type="entry name" value="Radical_SAM_3-amino-3-carboxyp"/>
    <property type="match status" value="1"/>
</dbReference>